<keyword evidence="1" id="KW-0904">Protein phosphatase</keyword>
<dbReference type="GO" id="GO:0005983">
    <property type="term" value="P:starch catabolic process"/>
    <property type="evidence" value="ECO:0007669"/>
    <property type="project" value="TreeGrafter"/>
</dbReference>
<dbReference type="InterPro" id="IPR014756">
    <property type="entry name" value="Ig_E-set"/>
</dbReference>
<dbReference type="Pfam" id="PF16561">
    <property type="entry name" value="AMPK1_CBM"/>
    <property type="match status" value="1"/>
</dbReference>
<dbReference type="AlphaFoldDB" id="A0AAV9F7K0"/>
<dbReference type="PANTHER" id="PTHR47661:SF2">
    <property type="entry name" value="PHOSPHOGLUCAN PHOSPHATASE LSF1, CHLOROPLASTIC"/>
    <property type="match status" value="1"/>
</dbReference>
<dbReference type="PANTHER" id="PTHR47661">
    <property type="entry name" value="PHOSPHOGLUCAN PHOSPHATASE LSF1, CHLOROPLASTIC"/>
    <property type="match status" value="1"/>
</dbReference>
<dbReference type="InterPro" id="IPR029021">
    <property type="entry name" value="Prot-tyrosine_phosphatase-like"/>
</dbReference>
<protein>
    <recommendedName>
        <fullName evidence="3">AMP-activated protein kinase glycogen-binding domain-containing protein</fullName>
    </recommendedName>
</protein>
<evidence type="ECO:0000256" key="2">
    <source>
        <dbReference type="SAM" id="MobiDB-lite"/>
    </source>
</evidence>
<dbReference type="InterPro" id="IPR032640">
    <property type="entry name" value="AMPK1_CBM"/>
</dbReference>
<dbReference type="Gene3D" id="3.90.190.10">
    <property type="entry name" value="Protein tyrosine phosphatase superfamily"/>
    <property type="match status" value="1"/>
</dbReference>
<evidence type="ECO:0000313" key="4">
    <source>
        <dbReference type="EMBL" id="KAK1320572.1"/>
    </source>
</evidence>
<dbReference type="GO" id="GO:0043036">
    <property type="term" value="C:starch grain"/>
    <property type="evidence" value="ECO:0007669"/>
    <property type="project" value="TreeGrafter"/>
</dbReference>
<sequence length="496" mass="55962">MSLLRLPRFPADFTSPGPSDGDRRRLRPSRSSDRRSFKVTAMSDRSVYKMNLNEYMVTLERPLGIRFALSVDGRIFVLSLKRGGHAEKSRIVMVGDALKKAGASSDGSFVEIKDFIEAQQVPMATWSRALLSSNLQPSHEGSGNCGFVVFSPKFSRSQGWMLLSGDQNGLSYSKMLMNKTFLANRMSQIVGIFSEEEGGDVEWAYGNFPLEEYIKALDRSKGELYYNHSLGMRCSKITEQIYIGSCIQTDADVQTLVNDLGSRFHRFEEETPILCWSLVTITEERFSSFCDLYTGFDRSPACVIAYLHWVQDTALHAAHNFVTGLHSCRPDRPAIVWATWDLIAMVENGRHDGPPTHAVTFVWNMGCREGEEICLVGDFTGNWKEPVKAVHKGGSRYEVELRLRHGKYGYKFIVSGHWRHSTSAPTETDEHGNINNVIRVGDVARVRHFVPTQQLNKDPTVIKVIERTLTEDERFTLAYASRHVAFSVCPIRLGPK</sequence>
<accession>A0AAV9F7K0</accession>
<dbReference type="EMBL" id="JAUJYO010000003">
    <property type="protein sequence ID" value="KAK1320572.1"/>
    <property type="molecule type" value="Genomic_DNA"/>
</dbReference>
<reference evidence="4" key="2">
    <citation type="submission" date="2023-06" db="EMBL/GenBank/DDBJ databases">
        <authorList>
            <person name="Ma L."/>
            <person name="Liu K.-W."/>
            <person name="Li Z."/>
            <person name="Hsiao Y.-Y."/>
            <person name="Qi Y."/>
            <person name="Fu T."/>
            <person name="Tang G."/>
            <person name="Zhang D."/>
            <person name="Sun W.-H."/>
            <person name="Liu D.-K."/>
            <person name="Li Y."/>
            <person name="Chen G.-Z."/>
            <person name="Liu X.-D."/>
            <person name="Liao X.-Y."/>
            <person name="Jiang Y.-T."/>
            <person name="Yu X."/>
            <person name="Hao Y."/>
            <person name="Huang J."/>
            <person name="Zhao X.-W."/>
            <person name="Ke S."/>
            <person name="Chen Y.-Y."/>
            <person name="Wu W.-L."/>
            <person name="Hsu J.-L."/>
            <person name="Lin Y.-F."/>
            <person name="Huang M.-D."/>
            <person name="Li C.-Y."/>
            <person name="Huang L."/>
            <person name="Wang Z.-W."/>
            <person name="Zhao X."/>
            <person name="Zhong W.-Y."/>
            <person name="Peng D.-H."/>
            <person name="Ahmad S."/>
            <person name="Lan S."/>
            <person name="Zhang J.-S."/>
            <person name="Tsai W.-C."/>
            <person name="Van De Peer Y."/>
            <person name="Liu Z.-J."/>
        </authorList>
    </citation>
    <scope>NUCLEOTIDE SEQUENCE</scope>
    <source>
        <strain evidence="4">CP</strain>
        <tissue evidence="4">Leaves</tissue>
    </source>
</reference>
<keyword evidence="1" id="KW-0378">Hydrolase</keyword>
<dbReference type="GO" id="GO:0009507">
    <property type="term" value="C:chloroplast"/>
    <property type="evidence" value="ECO:0007669"/>
    <property type="project" value="TreeGrafter"/>
</dbReference>
<organism evidence="4 5">
    <name type="scientific">Acorus calamus</name>
    <name type="common">Sweet flag</name>
    <dbReference type="NCBI Taxonomy" id="4465"/>
    <lineage>
        <taxon>Eukaryota</taxon>
        <taxon>Viridiplantae</taxon>
        <taxon>Streptophyta</taxon>
        <taxon>Embryophyta</taxon>
        <taxon>Tracheophyta</taxon>
        <taxon>Spermatophyta</taxon>
        <taxon>Magnoliopsida</taxon>
        <taxon>Liliopsida</taxon>
        <taxon>Acoraceae</taxon>
        <taxon>Acorus</taxon>
    </lineage>
</organism>
<dbReference type="CDD" id="cd02859">
    <property type="entry name" value="E_set_AMPKbeta_like_N"/>
    <property type="match status" value="1"/>
</dbReference>
<evidence type="ECO:0000259" key="3">
    <source>
        <dbReference type="Pfam" id="PF16561"/>
    </source>
</evidence>
<dbReference type="InterPro" id="IPR013783">
    <property type="entry name" value="Ig-like_fold"/>
</dbReference>
<proteinExistence type="predicted"/>
<dbReference type="Gene3D" id="2.60.40.10">
    <property type="entry name" value="Immunoglobulins"/>
    <property type="match status" value="1"/>
</dbReference>
<keyword evidence="5" id="KW-1185">Reference proteome</keyword>
<feature type="domain" description="AMP-activated protein kinase glycogen-binding" evidence="3">
    <location>
        <begin position="359"/>
        <end position="441"/>
    </location>
</feature>
<dbReference type="GO" id="GO:0004721">
    <property type="term" value="F:phosphoprotein phosphatase activity"/>
    <property type="evidence" value="ECO:0007669"/>
    <property type="project" value="UniProtKB-KW"/>
</dbReference>
<dbReference type="Proteomes" id="UP001180020">
    <property type="component" value="Unassembled WGS sequence"/>
</dbReference>
<name>A0AAV9F7K0_ACOCL</name>
<feature type="region of interest" description="Disordered" evidence="2">
    <location>
        <begin position="1"/>
        <end position="35"/>
    </location>
</feature>
<reference evidence="4" key="1">
    <citation type="journal article" date="2023" name="Nat. Commun.">
        <title>Diploid and tetraploid genomes of Acorus and the evolution of monocots.</title>
        <authorList>
            <person name="Ma L."/>
            <person name="Liu K.W."/>
            <person name="Li Z."/>
            <person name="Hsiao Y.Y."/>
            <person name="Qi Y."/>
            <person name="Fu T."/>
            <person name="Tang G.D."/>
            <person name="Zhang D."/>
            <person name="Sun W.H."/>
            <person name="Liu D.K."/>
            <person name="Li Y."/>
            <person name="Chen G.Z."/>
            <person name="Liu X.D."/>
            <person name="Liao X.Y."/>
            <person name="Jiang Y.T."/>
            <person name="Yu X."/>
            <person name="Hao Y."/>
            <person name="Huang J."/>
            <person name="Zhao X.W."/>
            <person name="Ke S."/>
            <person name="Chen Y.Y."/>
            <person name="Wu W.L."/>
            <person name="Hsu J.L."/>
            <person name="Lin Y.F."/>
            <person name="Huang M.D."/>
            <person name="Li C.Y."/>
            <person name="Huang L."/>
            <person name="Wang Z.W."/>
            <person name="Zhao X."/>
            <person name="Zhong W.Y."/>
            <person name="Peng D.H."/>
            <person name="Ahmad S."/>
            <person name="Lan S."/>
            <person name="Zhang J.S."/>
            <person name="Tsai W.C."/>
            <person name="Van de Peer Y."/>
            <person name="Liu Z.J."/>
        </authorList>
    </citation>
    <scope>NUCLEOTIDE SEQUENCE</scope>
    <source>
        <strain evidence="4">CP</strain>
    </source>
</reference>
<gene>
    <name evidence="4" type="ORF">QJS10_CPA03g00386</name>
</gene>
<evidence type="ECO:0000256" key="1">
    <source>
        <dbReference type="ARBA" id="ARBA00022912"/>
    </source>
</evidence>
<evidence type="ECO:0000313" key="5">
    <source>
        <dbReference type="Proteomes" id="UP001180020"/>
    </source>
</evidence>
<dbReference type="SUPFAM" id="SSF81296">
    <property type="entry name" value="E set domains"/>
    <property type="match status" value="1"/>
</dbReference>
<comment type="caution">
    <text evidence="4">The sequence shown here is derived from an EMBL/GenBank/DDBJ whole genome shotgun (WGS) entry which is preliminary data.</text>
</comment>